<dbReference type="InterPro" id="IPR017853">
    <property type="entry name" value="GH"/>
</dbReference>
<evidence type="ECO:0000256" key="2">
    <source>
        <dbReference type="ARBA" id="ARBA00004987"/>
    </source>
</evidence>
<dbReference type="GO" id="GO:0030245">
    <property type="term" value="P:cellulose catabolic process"/>
    <property type="evidence" value="ECO:0007669"/>
    <property type="project" value="UniProtKB-UniPathway"/>
</dbReference>
<evidence type="ECO:0000313" key="13">
    <source>
        <dbReference type="EMBL" id="OJJ01785.1"/>
    </source>
</evidence>
<reference evidence="14" key="1">
    <citation type="journal article" date="2017" name="Genome Biol.">
        <title>Comparative genomics reveals high biological diversity and specific adaptations in the industrially and medically important fungal genus Aspergillus.</title>
        <authorList>
            <person name="de Vries R.P."/>
            <person name="Riley R."/>
            <person name="Wiebenga A."/>
            <person name="Aguilar-Osorio G."/>
            <person name="Amillis S."/>
            <person name="Uchima C.A."/>
            <person name="Anderluh G."/>
            <person name="Asadollahi M."/>
            <person name="Askin M."/>
            <person name="Barry K."/>
            <person name="Battaglia E."/>
            <person name="Bayram O."/>
            <person name="Benocci T."/>
            <person name="Braus-Stromeyer S.A."/>
            <person name="Caldana C."/>
            <person name="Canovas D."/>
            <person name="Cerqueira G.C."/>
            <person name="Chen F."/>
            <person name="Chen W."/>
            <person name="Choi C."/>
            <person name="Clum A."/>
            <person name="Dos Santos R.A."/>
            <person name="Damasio A.R."/>
            <person name="Diallinas G."/>
            <person name="Emri T."/>
            <person name="Fekete E."/>
            <person name="Flipphi M."/>
            <person name="Freyberg S."/>
            <person name="Gallo A."/>
            <person name="Gournas C."/>
            <person name="Habgood R."/>
            <person name="Hainaut M."/>
            <person name="Harispe M.L."/>
            <person name="Henrissat B."/>
            <person name="Hilden K.S."/>
            <person name="Hope R."/>
            <person name="Hossain A."/>
            <person name="Karabika E."/>
            <person name="Karaffa L."/>
            <person name="Karanyi Z."/>
            <person name="Krasevec N."/>
            <person name="Kuo A."/>
            <person name="Kusch H."/>
            <person name="LaButti K."/>
            <person name="Lagendijk E.L."/>
            <person name="Lapidus A."/>
            <person name="Levasseur A."/>
            <person name="Lindquist E."/>
            <person name="Lipzen A."/>
            <person name="Logrieco A.F."/>
            <person name="MacCabe A."/>
            <person name="Maekelae M.R."/>
            <person name="Malavazi I."/>
            <person name="Melin P."/>
            <person name="Meyer V."/>
            <person name="Mielnichuk N."/>
            <person name="Miskei M."/>
            <person name="Molnar A.P."/>
            <person name="Mule G."/>
            <person name="Ngan C.Y."/>
            <person name="Orejas M."/>
            <person name="Orosz E."/>
            <person name="Ouedraogo J.P."/>
            <person name="Overkamp K.M."/>
            <person name="Park H.-S."/>
            <person name="Perrone G."/>
            <person name="Piumi F."/>
            <person name="Punt P.J."/>
            <person name="Ram A.F."/>
            <person name="Ramon A."/>
            <person name="Rauscher S."/>
            <person name="Record E."/>
            <person name="Riano-Pachon D.M."/>
            <person name="Robert V."/>
            <person name="Roehrig J."/>
            <person name="Ruller R."/>
            <person name="Salamov A."/>
            <person name="Salih N.S."/>
            <person name="Samson R.A."/>
            <person name="Sandor E."/>
            <person name="Sanguinetti M."/>
            <person name="Schuetze T."/>
            <person name="Sepcic K."/>
            <person name="Shelest E."/>
            <person name="Sherlock G."/>
            <person name="Sophianopoulou V."/>
            <person name="Squina F.M."/>
            <person name="Sun H."/>
            <person name="Susca A."/>
            <person name="Todd R.B."/>
            <person name="Tsang A."/>
            <person name="Unkles S.E."/>
            <person name="van de Wiele N."/>
            <person name="van Rossen-Uffink D."/>
            <person name="Oliveira J.V."/>
            <person name="Vesth T.C."/>
            <person name="Visser J."/>
            <person name="Yu J.-H."/>
            <person name="Zhou M."/>
            <person name="Andersen M.R."/>
            <person name="Archer D.B."/>
            <person name="Baker S.E."/>
            <person name="Benoit I."/>
            <person name="Brakhage A.A."/>
            <person name="Braus G.H."/>
            <person name="Fischer R."/>
            <person name="Frisvad J.C."/>
            <person name="Goldman G.H."/>
            <person name="Houbraken J."/>
            <person name="Oakley B."/>
            <person name="Pocsi I."/>
            <person name="Scazzocchio C."/>
            <person name="Seiboth B."/>
            <person name="vanKuyk P.A."/>
            <person name="Wortman J."/>
            <person name="Dyer P.S."/>
            <person name="Grigoriev I.V."/>
        </authorList>
    </citation>
    <scope>NUCLEOTIDE SEQUENCE [LARGE SCALE GENOMIC DNA]</scope>
    <source>
        <strain evidence="14">CBS 583.65</strain>
    </source>
</reference>
<evidence type="ECO:0000256" key="4">
    <source>
        <dbReference type="ARBA" id="ARBA00012744"/>
    </source>
</evidence>
<keyword evidence="10 11" id="KW-0624">Polysaccharide degradation</keyword>
<dbReference type="PANTHER" id="PTHR42715">
    <property type="entry name" value="BETA-GLUCOSIDASE"/>
    <property type="match status" value="1"/>
</dbReference>
<dbReference type="InterPro" id="IPR013783">
    <property type="entry name" value="Ig-like_fold"/>
</dbReference>
<dbReference type="PROSITE" id="PS51820">
    <property type="entry name" value="PA14"/>
    <property type="match status" value="1"/>
</dbReference>
<evidence type="ECO:0000313" key="14">
    <source>
        <dbReference type="Proteomes" id="UP000184073"/>
    </source>
</evidence>
<keyword evidence="9 11" id="KW-0326">Glycosidase</keyword>
<keyword evidence="7" id="KW-0325">Glycoprotein</keyword>
<dbReference type="FunFam" id="2.60.40.10:FF:000495">
    <property type="entry name" value="Periplasmic beta-glucosidase"/>
    <property type="match status" value="1"/>
</dbReference>
<dbReference type="InterPro" id="IPR036881">
    <property type="entry name" value="Glyco_hydro_3_C_sf"/>
</dbReference>
<dbReference type="InterPro" id="IPR036962">
    <property type="entry name" value="Glyco_hydro_3_N_sf"/>
</dbReference>
<comment type="similarity">
    <text evidence="3 11">Belongs to the glycosyl hydrolase 3 family.</text>
</comment>
<sequence length="842" mass="92308">MALIDVDKVLAKLTIQEKIQLLSGEDTWKTSSIARLNIPSITTTDGPHGARGVSFFNGPPGMLLPCATAMGATFNRDLICRAGTMLGREAREKGCQILLAPTVCLQRSPLIGRGFEAFGEDPWLSGTLASGYINGVQSEGVGCAIKHYAAHNQSSDSHEDSIWASERTLREVHLLPFQIATKQSNPWSYMTSYHKINGVHTSEDPWLINQVLRDDWGWDGLVMSDWFGMCSTAASLNAGMDLEMPGPPRWRGQLLLWSFLAGKVKLQTIDFAVRNLLNLINKVQPSLKPVDPLDVAVGDTPEKRELCRRVAAESIVLLKNKKNLLPLDPKSGGKTYGLIGPGALYPAVSGGGSADLVGYYVSQPLDALKELVGAENVTANVGCYGHRFSPLLESSITVPGTNQPGYYLEYFMQQPDSSGSIEPLVTTTTTQAQMYFADNLPEGITAGYWLRVSTTYTAEETGMIQLGLCVLGKGRLYIDGVEKIDLFTSQPEKTLQTPMFNQASMEVTTVLDAQKGQKYQIVVLLQNEHLIPGIGALNAGGLRIGCCEHFDPDAKLSDAVEVARSVDYPIVIAGLNADWESEAMDRESLSLAPQVDRLLEAVLKANPNTIIVTQAGCPIALPWLDSANTLVHAWYGGQETGNAIMDVLFGKVNPSGRISVTFPNRIEDNPAFLSFGKVDKMLYYGESVFIGHRYHEKLQIPPLFYFGYGLSYTTFAYRDLKVPKTVDLASQDTFKVSVTVQNTGTRDGAEVVQVYVSDVKSYVQRPARELKGYSRVNIPVGGTVNVPITLDKYALSFYSQEHAQWVAEKGMFDIIIATSADPKDELLRQRFELVADYLWSGL</sequence>
<dbReference type="PANTHER" id="PTHR42715:SF3">
    <property type="entry name" value="BETA-GLUCOSIDASE B-RELATED"/>
    <property type="match status" value="1"/>
</dbReference>
<dbReference type="Gene3D" id="2.60.40.10">
    <property type="entry name" value="Immunoglobulins"/>
    <property type="match status" value="1"/>
</dbReference>
<dbReference type="SMART" id="SM01217">
    <property type="entry name" value="Fn3_like"/>
    <property type="match status" value="1"/>
</dbReference>
<keyword evidence="5 11" id="KW-0378">Hydrolase</keyword>
<dbReference type="InterPro" id="IPR011658">
    <property type="entry name" value="PA14_dom"/>
</dbReference>
<dbReference type="EMBL" id="KV878128">
    <property type="protein sequence ID" value="OJJ01785.1"/>
    <property type="molecule type" value="Genomic_DNA"/>
</dbReference>
<evidence type="ECO:0000256" key="5">
    <source>
        <dbReference type="ARBA" id="ARBA00022801"/>
    </source>
</evidence>
<dbReference type="SUPFAM" id="SSF51445">
    <property type="entry name" value="(Trans)glycosidases"/>
    <property type="match status" value="1"/>
</dbReference>
<dbReference type="STRING" id="1036611.A0A1L9PK16"/>
<dbReference type="InterPro" id="IPR019800">
    <property type="entry name" value="Glyco_hydro_3_AS"/>
</dbReference>
<dbReference type="Gene3D" id="3.40.50.1700">
    <property type="entry name" value="Glycoside hydrolase family 3 C-terminal domain"/>
    <property type="match status" value="1"/>
</dbReference>
<evidence type="ECO:0000256" key="3">
    <source>
        <dbReference type="ARBA" id="ARBA00005336"/>
    </source>
</evidence>
<dbReference type="Pfam" id="PF00933">
    <property type="entry name" value="Glyco_hydro_3"/>
    <property type="match status" value="1"/>
</dbReference>
<evidence type="ECO:0000256" key="7">
    <source>
        <dbReference type="ARBA" id="ARBA00023180"/>
    </source>
</evidence>
<keyword evidence="8 11" id="KW-0119">Carbohydrate metabolism</keyword>
<proteinExistence type="inferred from homology"/>
<dbReference type="Gene3D" id="2.60.120.260">
    <property type="entry name" value="Galactose-binding domain-like"/>
    <property type="match status" value="1"/>
</dbReference>
<dbReference type="PRINTS" id="PR00133">
    <property type="entry name" value="GLHYDRLASE3"/>
</dbReference>
<dbReference type="RefSeq" id="XP_040667547.1">
    <property type="nucleotide sequence ID" value="XM_040806637.1"/>
</dbReference>
<dbReference type="InterPro" id="IPR050288">
    <property type="entry name" value="Cellulose_deg_GH3"/>
</dbReference>
<dbReference type="VEuPathDB" id="FungiDB:ASPVEDRAFT_129486"/>
<dbReference type="InterPro" id="IPR001764">
    <property type="entry name" value="Glyco_hydro_3_N"/>
</dbReference>
<comment type="catalytic activity">
    <reaction evidence="1 11">
        <text>Hydrolysis of terminal, non-reducing beta-D-glucosyl residues with release of beta-D-glucose.</text>
        <dbReference type="EC" id="3.2.1.21"/>
    </reaction>
</comment>
<dbReference type="SUPFAM" id="SSF52279">
    <property type="entry name" value="Beta-D-glucan exohydrolase, C-terminal domain"/>
    <property type="match status" value="1"/>
</dbReference>
<dbReference type="Pfam" id="PF01915">
    <property type="entry name" value="Glyco_hydro_3_C"/>
    <property type="match status" value="1"/>
</dbReference>
<evidence type="ECO:0000259" key="12">
    <source>
        <dbReference type="PROSITE" id="PS51820"/>
    </source>
</evidence>
<keyword evidence="6" id="KW-0136">Cellulose degradation</keyword>
<dbReference type="UniPathway" id="UPA00696"/>
<dbReference type="InterPro" id="IPR002772">
    <property type="entry name" value="Glyco_hydro_3_C"/>
</dbReference>
<dbReference type="Gene3D" id="3.20.20.300">
    <property type="entry name" value="Glycoside hydrolase, family 3, N-terminal domain"/>
    <property type="match status" value="1"/>
</dbReference>
<dbReference type="InterPro" id="IPR037524">
    <property type="entry name" value="PA14/GLEYA"/>
</dbReference>
<dbReference type="Pfam" id="PF14310">
    <property type="entry name" value="Fn3-like"/>
    <property type="match status" value="1"/>
</dbReference>
<dbReference type="InterPro" id="IPR026891">
    <property type="entry name" value="Fn3-like"/>
</dbReference>
<dbReference type="AlphaFoldDB" id="A0A1L9PK16"/>
<dbReference type="Proteomes" id="UP000184073">
    <property type="component" value="Unassembled WGS sequence"/>
</dbReference>
<dbReference type="OrthoDB" id="47059at2759"/>
<dbReference type="GO" id="GO:0008422">
    <property type="term" value="F:beta-glucosidase activity"/>
    <property type="evidence" value="ECO:0007669"/>
    <property type="project" value="UniProtKB-EC"/>
</dbReference>
<dbReference type="GeneID" id="63722148"/>
<feature type="domain" description="PA14" evidence="12">
    <location>
        <begin position="401"/>
        <end position="560"/>
    </location>
</feature>
<evidence type="ECO:0000256" key="9">
    <source>
        <dbReference type="ARBA" id="ARBA00023295"/>
    </source>
</evidence>
<evidence type="ECO:0000256" key="6">
    <source>
        <dbReference type="ARBA" id="ARBA00023001"/>
    </source>
</evidence>
<name>A0A1L9PK16_ASPVE</name>
<evidence type="ECO:0000256" key="10">
    <source>
        <dbReference type="ARBA" id="ARBA00023326"/>
    </source>
</evidence>
<organism evidence="13 14">
    <name type="scientific">Aspergillus versicolor CBS 583.65</name>
    <dbReference type="NCBI Taxonomy" id="1036611"/>
    <lineage>
        <taxon>Eukaryota</taxon>
        <taxon>Fungi</taxon>
        <taxon>Dikarya</taxon>
        <taxon>Ascomycota</taxon>
        <taxon>Pezizomycotina</taxon>
        <taxon>Eurotiomycetes</taxon>
        <taxon>Eurotiomycetidae</taxon>
        <taxon>Eurotiales</taxon>
        <taxon>Aspergillaceae</taxon>
        <taxon>Aspergillus</taxon>
        <taxon>Aspergillus subgen. Nidulantes</taxon>
    </lineage>
</organism>
<dbReference type="PROSITE" id="PS00775">
    <property type="entry name" value="GLYCOSYL_HYDROL_F3"/>
    <property type="match status" value="1"/>
</dbReference>
<evidence type="ECO:0000256" key="11">
    <source>
        <dbReference type="RuleBase" id="RU361161"/>
    </source>
</evidence>
<protein>
    <recommendedName>
        <fullName evidence="4 11">beta-glucosidase</fullName>
        <ecNumber evidence="4 11">3.2.1.21</ecNumber>
    </recommendedName>
</protein>
<dbReference type="EC" id="3.2.1.21" evidence="4 11"/>
<dbReference type="Pfam" id="PF07691">
    <property type="entry name" value="PA14"/>
    <property type="match status" value="1"/>
</dbReference>
<comment type="pathway">
    <text evidence="2 11">Glycan metabolism; cellulose degradation.</text>
</comment>
<evidence type="ECO:0000256" key="1">
    <source>
        <dbReference type="ARBA" id="ARBA00000448"/>
    </source>
</evidence>
<keyword evidence="14" id="KW-1185">Reference proteome</keyword>
<accession>A0A1L9PK16</accession>
<evidence type="ECO:0000256" key="8">
    <source>
        <dbReference type="ARBA" id="ARBA00023277"/>
    </source>
</evidence>
<gene>
    <name evidence="13" type="ORF">ASPVEDRAFT_129486</name>
</gene>